<dbReference type="Proteomes" id="UP000179880">
    <property type="component" value="Unassembled WGS sequence"/>
</dbReference>
<dbReference type="InterPro" id="IPR020084">
    <property type="entry name" value="NUDIX_hydrolase_CS"/>
</dbReference>
<evidence type="ECO:0000256" key="4">
    <source>
        <dbReference type="ARBA" id="ARBA00022723"/>
    </source>
</evidence>
<evidence type="ECO:0000256" key="17">
    <source>
        <dbReference type="ARBA" id="ARBA00032071"/>
    </source>
</evidence>
<comment type="similarity">
    <text evidence="2">Belongs to the Nudix hydrolase family.</text>
</comment>
<dbReference type="PRINTS" id="PR01403">
    <property type="entry name" value="8OXTPHPHTASE"/>
</dbReference>
<dbReference type="GO" id="GO:0046872">
    <property type="term" value="F:metal ion binding"/>
    <property type="evidence" value="ECO:0007669"/>
    <property type="project" value="UniProtKB-KW"/>
</dbReference>
<comment type="catalytic activity">
    <reaction evidence="9">
        <text>8-oxo-dGTP + H2O = 8-oxo-dGMP + diphosphate + H(+)</text>
        <dbReference type="Rhea" id="RHEA:31575"/>
        <dbReference type="ChEBI" id="CHEBI:15377"/>
        <dbReference type="ChEBI" id="CHEBI:15378"/>
        <dbReference type="ChEBI" id="CHEBI:33019"/>
        <dbReference type="ChEBI" id="CHEBI:63224"/>
        <dbReference type="ChEBI" id="CHEBI:77896"/>
    </reaction>
    <physiologicalReaction direction="left-to-right" evidence="9">
        <dbReference type="Rhea" id="RHEA:31576"/>
    </physiologicalReaction>
</comment>
<evidence type="ECO:0000256" key="5">
    <source>
        <dbReference type="ARBA" id="ARBA00022801"/>
    </source>
</evidence>
<gene>
    <name evidence="23" type="ORF">A3B93_00240</name>
</gene>
<dbReference type="PROSITE" id="PS51462">
    <property type="entry name" value="NUDIX"/>
    <property type="match status" value="1"/>
</dbReference>
<dbReference type="Pfam" id="PF00293">
    <property type="entry name" value="NUDIX"/>
    <property type="match status" value="1"/>
</dbReference>
<evidence type="ECO:0000313" key="24">
    <source>
        <dbReference type="Proteomes" id="UP000179880"/>
    </source>
</evidence>
<dbReference type="PANTHER" id="PTHR43758:SF2">
    <property type="entry name" value="OXIDIZED PURINE NUCLEOSIDE TRIPHOSPHATE HYDROLASE"/>
    <property type="match status" value="1"/>
</dbReference>
<evidence type="ECO:0000256" key="7">
    <source>
        <dbReference type="ARBA" id="ARBA00024448"/>
    </source>
</evidence>
<sequence length="155" mass="17737">MKLSTLCFCLRDNQVLLAMKKRGFGTGKWNGYGGKVANQETPRTAAVRELQEESGLSASEEALEQVGLVRFYFDGSQLFECHVFLVRDWHGEPRESDEMKPCWFSISQLPFEEMWVADGKWVPLVLAGKKLEAEVNFNTNGSEVKNFSYQERQFV</sequence>
<evidence type="ECO:0000256" key="9">
    <source>
        <dbReference type="ARBA" id="ARBA00024486"/>
    </source>
</evidence>
<evidence type="ECO:0000256" key="21">
    <source>
        <dbReference type="ARBA" id="ARBA00053094"/>
    </source>
</evidence>
<evidence type="ECO:0000256" key="15">
    <source>
        <dbReference type="ARBA" id="ARBA00030682"/>
    </source>
</evidence>
<comment type="catalytic activity">
    <reaction evidence="20">
        <text>N(6)-methyl-dATP + H2O = N(6)-methyl-dAMP + diphosphate + H(+)</text>
        <dbReference type="Rhea" id="RHEA:67604"/>
        <dbReference type="ChEBI" id="CHEBI:15377"/>
        <dbReference type="ChEBI" id="CHEBI:15378"/>
        <dbReference type="ChEBI" id="CHEBI:33019"/>
        <dbReference type="ChEBI" id="CHEBI:169976"/>
        <dbReference type="ChEBI" id="CHEBI:172872"/>
    </reaction>
    <physiologicalReaction direction="left-to-right" evidence="20">
        <dbReference type="Rhea" id="RHEA:67605"/>
    </physiologicalReaction>
</comment>
<dbReference type="Gene3D" id="3.90.79.10">
    <property type="entry name" value="Nucleoside Triphosphate Pyrophosphohydrolase"/>
    <property type="match status" value="1"/>
</dbReference>
<comment type="caution">
    <text evidence="23">The sequence shown here is derived from an EMBL/GenBank/DDBJ whole genome shotgun (WGS) entry which is preliminary data.</text>
</comment>
<reference evidence="23 24" key="1">
    <citation type="journal article" date="2016" name="Nat. Commun.">
        <title>Thousands of microbial genomes shed light on interconnected biogeochemical processes in an aquifer system.</title>
        <authorList>
            <person name="Anantharaman K."/>
            <person name="Brown C.T."/>
            <person name="Hug L.A."/>
            <person name="Sharon I."/>
            <person name="Castelle C.J."/>
            <person name="Probst A.J."/>
            <person name="Thomas B.C."/>
            <person name="Singh A."/>
            <person name="Wilkins M.J."/>
            <person name="Karaoz U."/>
            <person name="Brodie E.L."/>
            <person name="Williams K.H."/>
            <person name="Hubbard S.S."/>
            <person name="Banfield J.F."/>
        </authorList>
    </citation>
    <scope>NUCLEOTIDE SEQUENCE [LARGE SCALE GENOMIC DNA]</scope>
</reference>
<evidence type="ECO:0000256" key="10">
    <source>
        <dbReference type="ARBA" id="ARBA00024596"/>
    </source>
</evidence>
<evidence type="ECO:0000256" key="14">
    <source>
        <dbReference type="ARBA" id="ARBA00030634"/>
    </source>
</evidence>
<dbReference type="GO" id="GO:0005737">
    <property type="term" value="C:cytoplasm"/>
    <property type="evidence" value="ECO:0007669"/>
    <property type="project" value="TreeGrafter"/>
</dbReference>
<evidence type="ECO:0000256" key="16">
    <source>
        <dbReference type="ARBA" id="ARBA00031927"/>
    </source>
</evidence>
<dbReference type="CDD" id="cd03427">
    <property type="entry name" value="NUDIX_MTH1_Nudt1"/>
    <property type="match status" value="1"/>
</dbReference>
<feature type="domain" description="Nudix hydrolase" evidence="22">
    <location>
        <begin position="1"/>
        <end position="129"/>
    </location>
</feature>
<dbReference type="GO" id="GO:0008413">
    <property type="term" value="F:8-oxo-7,8-dihydroguanosine triphosphate pyrophosphatase activity"/>
    <property type="evidence" value="ECO:0007669"/>
    <property type="project" value="InterPro"/>
</dbReference>
<dbReference type="InterPro" id="IPR015797">
    <property type="entry name" value="NUDIX_hydrolase-like_dom_sf"/>
</dbReference>
<evidence type="ECO:0000256" key="6">
    <source>
        <dbReference type="ARBA" id="ARBA00022842"/>
    </source>
</evidence>
<dbReference type="SUPFAM" id="SSF55811">
    <property type="entry name" value="Nudix"/>
    <property type="match status" value="1"/>
</dbReference>
<evidence type="ECO:0000256" key="13">
    <source>
        <dbReference type="ARBA" id="ARBA00029673"/>
    </source>
</evidence>
<evidence type="ECO:0000259" key="22">
    <source>
        <dbReference type="PROSITE" id="PS51462"/>
    </source>
</evidence>
<keyword evidence="5" id="KW-0378">Hydrolase</keyword>
<comment type="cofactor">
    <cofactor evidence="1">
        <name>Mg(2+)</name>
        <dbReference type="ChEBI" id="CHEBI:18420"/>
    </cofactor>
</comment>
<organism evidence="23 24">
    <name type="scientific">Candidatus Nomurabacteria bacterium RIFCSPHIGHO2_02_FULL_42_24</name>
    <dbReference type="NCBI Taxonomy" id="1801757"/>
    <lineage>
        <taxon>Bacteria</taxon>
        <taxon>Candidatus Nomuraibacteriota</taxon>
    </lineage>
</organism>
<comment type="subunit">
    <text evidence="3">Monomer.</text>
</comment>
<evidence type="ECO:0000256" key="1">
    <source>
        <dbReference type="ARBA" id="ARBA00001946"/>
    </source>
</evidence>
<dbReference type="PANTHER" id="PTHR43758">
    <property type="entry name" value="7,8-DIHYDRO-8-OXOGUANINE TRIPHOSPHATASE"/>
    <property type="match status" value="1"/>
</dbReference>
<comment type="catalytic activity">
    <reaction evidence="19">
        <text>O(6)-methyl-dGTP + H2O = O(6)-methyl-dGMP + diphosphate + H(+)</text>
        <dbReference type="Rhea" id="RHEA:67600"/>
        <dbReference type="ChEBI" id="CHEBI:15377"/>
        <dbReference type="ChEBI" id="CHEBI:15378"/>
        <dbReference type="ChEBI" id="CHEBI:33019"/>
        <dbReference type="ChEBI" id="CHEBI:169974"/>
        <dbReference type="ChEBI" id="CHEBI:169975"/>
    </reaction>
    <physiologicalReaction direction="left-to-right" evidence="19">
        <dbReference type="Rhea" id="RHEA:67601"/>
    </physiologicalReaction>
</comment>
<name>A0A1F6WHW4_9BACT</name>
<evidence type="ECO:0000256" key="2">
    <source>
        <dbReference type="ARBA" id="ARBA00005582"/>
    </source>
</evidence>
<comment type="catalytic activity">
    <reaction evidence="8">
        <text>2-oxo-dATP + H2O = 2-oxo-dAMP + diphosphate + H(+)</text>
        <dbReference type="Rhea" id="RHEA:31583"/>
        <dbReference type="ChEBI" id="CHEBI:15377"/>
        <dbReference type="ChEBI" id="CHEBI:15378"/>
        <dbReference type="ChEBI" id="CHEBI:33019"/>
        <dbReference type="ChEBI" id="CHEBI:63212"/>
        <dbReference type="ChEBI" id="CHEBI:77897"/>
        <dbReference type="EC" id="3.6.1.56"/>
    </reaction>
    <physiologicalReaction direction="left-to-right" evidence="8">
        <dbReference type="Rhea" id="RHEA:31584"/>
    </physiologicalReaction>
</comment>
<evidence type="ECO:0000256" key="3">
    <source>
        <dbReference type="ARBA" id="ARBA00011245"/>
    </source>
</evidence>
<keyword evidence="6" id="KW-0460">Magnesium</keyword>
<dbReference type="EC" id="3.6.1.56" evidence="11"/>
<evidence type="ECO:0000256" key="8">
    <source>
        <dbReference type="ARBA" id="ARBA00024459"/>
    </source>
</evidence>
<dbReference type="EMBL" id="MFUH01000033">
    <property type="protein sequence ID" value="OGI81315.1"/>
    <property type="molecule type" value="Genomic_DNA"/>
</dbReference>
<protein>
    <recommendedName>
        <fullName evidence="12">Oxidized purine nucleoside triphosphate hydrolase</fullName>
        <ecNumber evidence="11">3.6.1.56</ecNumber>
    </recommendedName>
    <alternativeName>
        <fullName evidence="16">2-hydroxy-dATP diphosphatase</fullName>
    </alternativeName>
    <alternativeName>
        <fullName evidence="15">7,8-dihydro-8-oxoguanine triphosphatase</fullName>
    </alternativeName>
    <alternativeName>
        <fullName evidence="14">8-oxo-dGTPase</fullName>
    </alternativeName>
    <alternativeName>
        <fullName evidence="17">Methylated purine nucleoside triphosphate hydrolase</fullName>
    </alternativeName>
    <alternativeName>
        <fullName evidence="13">Nucleoside diphosphate-linked moiety X motif 1</fullName>
    </alternativeName>
</protein>
<comment type="catalytic activity">
    <reaction evidence="10">
        <text>2-oxo-ATP + H2O = 2-oxo-AMP + diphosphate + H(+)</text>
        <dbReference type="Rhea" id="RHEA:67392"/>
        <dbReference type="ChEBI" id="CHEBI:15377"/>
        <dbReference type="ChEBI" id="CHEBI:15378"/>
        <dbReference type="ChEBI" id="CHEBI:33019"/>
        <dbReference type="ChEBI" id="CHEBI:71395"/>
        <dbReference type="ChEBI" id="CHEBI:172878"/>
    </reaction>
    <physiologicalReaction direction="left-to-right" evidence="10">
        <dbReference type="Rhea" id="RHEA:67393"/>
    </physiologicalReaction>
</comment>
<evidence type="ECO:0000313" key="23">
    <source>
        <dbReference type="EMBL" id="OGI81315.1"/>
    </source>
</evidence>
<evidence type="ECO:0000256" key="19">
    <source>
        <dbReference type="ARBA" id="ARBA00048894"/>
    </source>
</evidence>
<comment type="catalytic activity">
    <reaction evidence="7">
        <text>8-oxo-dATP + H2O = 8-oxo-dAMP + diphosphate + H(+)</text>
        <dbReference type="Rhea" id="RHEA:65396"/>
        <dbReference type="ChEBI" id="CHEBI:15377"/>
        <dbReference type="ChEBI" id="CHEBI:15378"/>
        <dbReference type="ChEBI" id="CHEBI:33019"/>
        <dbReference type="ChEBI" id="CHEBI:71361"/>
        <dbReference type="ChEBI" id="CHEBI:172871"/>
    </reaction>
    <physiologicalReaction direction="left-to-right" evidence="7">
        <dbReference type="Rhea" id="RHEA:65397"/>
    </physiologicalReaction>
</comment>
<evidence type="ECO:0000256" key="12">
    <source>
        <dbReference type="ARBA" id="ARBA00026218"/>
    </source>
</evidence>
<comment type="function">
    <text evidence="21">Oxidized purine nucleoside triphosphate hydrolase which is a prominent sanitizer of the oxidized nucleotide pool. Catalyzes the hydrolysis of 2-oxo-dATP (2-hydroxy-dATP) into 2-oxo-dAMP. Also has a significant hydrolase activity toward 2-oxo-ATP, 8-oxo-dGTP and 8-oxo-dATP. Through the hydrolysis of oxidized purine nucleoside triphosphates, prevents their incorporation into DNA and the subsequent transversions A:T to C:G and G:C to T:A. Also catalyzes the hydrolysis of methylated purine nucleoside triphosphate preventing their integration into DNA. Through this antimutagenic activity protects cells from oxidative stress.</text>
</comment>
<evidence type="ECO:0000256" key="20">
    <source>
        <dbReference type="ARBA" id="ARBA00049032"/>
    </source>
</evidence>
<keyword evidence="4" id="KW-0479">Metal-binding</keyword>
<evidence type="ECO:0000256" key="18">
    <source>
        <dbReference type="ARBA" id="ARBA00048002"/>
    </source>
</evidence>
<comment type="catalytic activity">
    <reaction evidence="18">
        <text>N(6)-methyl-ATP + H2O = N(6)-methyl-AMP + diphosphate + H(+)</text>
        <dbReference type="Rhea" id="RHEA:67608"/>
        <dbReference type="ChEBI" id="CHEBI:15377"/>
        <dbReference type="ChEBI" id="CHEBI:15378"/>
        <dbReference type="ChEBI" id="CHEBI:33019"/>
        <dbReference type="ChEBI" id="CHEBI:144842"/>
        <dbReference type="ChEBI" id="CHEBI:172873"/>
    </reaction>
    <physiologicalReaction direction="left-to-right" evidence="18">
        <dbReference type="Rhea" id="RHEA:67609"/>
    </physiologicalReaction>
</comment>
<dbReference type="PROSITE" id="PS00893">
    <property type="entry name" value="NUDIX_BOX"/>
    <property type="match status" value="1"/>
</dbReference>
<dbReference type="GO" id="GO:0008828">
    <property type="term" value="F:dATP diphosphatase activity"/>
    <property type="evidence" value="ECO:0007669"/>
    <property type="project" value="UniProtKB-EC"/>
</dbReference>
<evidence type="ECO:0000256" key="11">
    <source>
        <dbReference type="ARBA" id="ARBA00026103"/>
    </source>
</evidence>
<proteinExistence type="inferred from homology"/>
<accession>A0A1F6WHW4</accession>
<dbReference type="InterPro" id="IPR003563">
    <property type="entry name" value="8ODP"/>
</dbReference>
<dbReference type="GO" id="GO:0042262">
    <property type="term" value="P:DNA protection"/>
    <property type="evidence" value="ECO:0007669"/>
    <property type="project" value="InterPro"/>
</dbReference>
<dbReference type="InterPro" id="IPR000086">
    <property type="entry name" value="NUDIX_hydrolase_dom"/>
</dbReference>
<dbReference type="AlphaFoldDB" id="A0A1F6WHW4"/>